<comment type="caution">
    <text evidence="2">The sequence shown here is derived from an EMBL/GenBank/DDBJ whole genome shotgun (WGS) entry which is preliminary data.</text>
</comment>
<name>A0A437AHU8_9MICR</name>
<dbReference type="Proteomes" id="UP000282876">
    <property type="component" value="Unassembled WGS sequence"/>
</dbReference>
<keyword evidence="3" id="KW-1185">Reference proteome</keyword>
<gene>
    <name evidence="2" type="ORF">TUBRATIS_29020</name>
</gene>
<dbReference type="EMBL" id="RCSS01000814">
    <property type="protein sequence ID" value="RVD90657.1"/>
    <property type="molecule type" value="Genomic_DNA"/>
</dbReference>
<evidence type="ECO:0000256" key="1">
    <source>
        <dbReference type="SAM" id="Phobius"/>
    </source>
</evidence>
<feature type="transmembrane region" description="Helical" evidence="1">
    <location>
        <begin position="87"/>
        <end position="107"/>
    </location>
</feature>
<evidence type="ECO:0000313" key="2">
    <source>
        <dbReference type="EMBL" id="RVD90657.1"/>
    </source>
</evidence>
<keyword evidence="1" id="KW-0472">Membrane</keyword>
<feature type="transmembrane region" description="Helical" evidence="1">
    <location>
        <begin position="127"/>
        <end position="150"/>
    </location>
</feature>
<accession>A0A437AHU8</accession>
<evidence type="ECO:0000313" key="3">
    <source>
        <dbReference type="Proteomes" id="UP000282876"/>
    </source>
</evidence>
<feature type="transmembrane region" description="Helical" evidence="1">
    <location>
        <begin position="190"/>
        <end position="211"/>
    </location>
</feature>
<sequence length="251" mass="29538">MQQNKPYVISDEYLQKRKKILRMAYPKVFLSVINAFLLSELFCLSYNISPVYFKIPVNLTFMLFEGYFTLMFHICNNDNTFIAKDMLLIFTSIVQLSIIHSEVVKIYKTCINFNTMLYSAFKNLTEFLNLQIVILATFLGLFCTGFISFCDFNNDKGKKLKYYFSFVCLVNYIWLIILTLRVQYFKGKVLTISLLCYCAKILYELIIPLGVKDIMNDYSNQPIIELWMCLVFIINNIIQSFISEQFVLIRN</sequence>
<keyword evidence="1" id="KW-0812">Transmembrane</keyword>
<reference evidence="2 3" key="1">
    <citation type="submission" date="2018-10" db="EMBL/GenBank/DDBJ databases">
        <title>Draft genome sequence of the microsporidian Tubulinosema ratisbonensis.</title>
        <authorList>
            <person name="Polonais V."/>
            <person name="Peyretaillade E."/>
            <person name="Niehus S."/>
            <person name="Wawrzyniak I."/>
            <person name="Franchet A."/>
            <person name="Gaspin C."/>
            <person name="Reichstadt M."/>
            <person name="Belser C."/>
            <person name="Labadie K."/>
            <person name="Delbac F."/>
            <person name="Ferrandon D."/>
        </authorList>
    </citation>
    <scope>NUCLEOTIDE SEQUENCE [LARGE SCALE GENOMIC DNA]</scope>
    <source>
        <strain evidence="2 3">Franzen</strain>
    </source>
</reference>
<keyword evidence="1" id="KW-1133">Transmembrane helix</keyword>
<organism evidence="2 3">
    <name type="scientific">Tubulinosema ratisbonensis</name>
    <dbReference type="NCBI Taxonomy" id="291195"/>
    <lineage>
        <taxon>Eukaryota</taxon>
        <taxon>Fungi</taxon>
        <taxon>Fungi incertae sedis</taxon>
        <taxon>Microsporidia</taxon>
        <taxon>Tubulinosematoidea</taxon>
        <taxon>Tubulinosematidae</taxon>
        <taxon>Tubulinosema</taxon>
    </lineage>
</organism>
<proteinExistence type="predicted"/>
<feature type="transmembrane region" description="Helical" evidence="1">
    <location>
        <begin position="162"/>
        <end position="184"/>
    </location>
</feature>
<dbReference type="VEuPathDB" id="MicrosporidiaDB:TUBRATIS_29020"/>
<dbReference type="AlphaFoldDB" id="A0A437AHU8"/>
<feature type="transmembrane region" description="Helical" evidence="1">
    <location>
        <begin position="223"/>
        <end position="242"/>
    </location>
</feature>
<feature type="transmembrane region" description="Helical" evidence="1">
    <location>
        <begin position="55"/>
        <end position="75"/>
    </location>
</feature>
<protein>
    <submittedName>
        <fullName evidence="2">Uncharacterized protein</fullName>
    </submittedName>
</protein>
<feature type="transmembrane region" description="Helical" evidence="1">
    <location>
        <begin position="28"/>
        <end position="49"/>
    </location>
</feature>